<protein>
    <recommendedName>
        <fullName evidence="3">HEAT repeat domain-containing protein</fullName>
    </recommendedName>
</protein>
<keyword evidence="2" id="KW-1185">Reference proteome</keyword>
<name>A0A844YHG9_9SPHN</name>
<accession>A0A844YHG9</accession>
<proteinExistence type="predicted"/>
<evidence type="ECO:0008006" key="3">
    <source>
        <dbReference type="Google" id="ProtNLM"/>
    </source>
</evidence>
<gene>
    <name evidence="1" type="ORF">GRI48_11160</name>
</gene>
<evidence type="ECO:0000313" key="1">
    <source>
        <dbReference type="EMBL" id="MXO63571.1"/>
    </source>
</evidence>
<dbReference type="Proteomes" id="UP000445582">
    <property type="component" value="Unassembled WGS sequence"/>
</dbReference>
<dbReference type="AlphaFoldDB" id="A0A844YHG9"/>
<sequence>MRMSDQLVALRDDPARQEAVKSAAMSMRNAWAARPRVQVLTAALAKYARGAAIEACEDLAELVSVQDIARSFVEEWIAQVVALLEEHPLARHEFESRSGGGVSSVTLASSGRSRLDLIVSCAKDEDCDQQSLALQFASVERHEICLSGSAEILVGRLERDRLEIERRSFAAEDRLEFAADTMAKSVLSCSPGFAVLRLSRNCTDPSPTRDIRVSDGALLHQSSGDMSDSRSEIAMALLARMRRRDAVPAMMALAERGSDHLRWEAVRNCLALDVRQGFQVLAGIAASADDPLCAPAWALRAQLIEHHPQLLELETQTCPA</sequence>
<dbReference type="OrthoDB" id="7594270at2"/>
<organism evidence="1 2">
    <name type="scientific">Qipengyuania oceanensis</name>
    <dbReference type="NCBI Taxonomy" id="1463597"/>
    <lineage>
        <taxon>Bacteria</taxon>
        <taxon>Pseudomonadati</taxon>
        <taxon>Pseudomonadota</taxon>
        <taxon>Alphaproteobacteria</taxon>
        <taxon>Sphingomonadales</taxon>
        <taxon>Erythrobacteraceae</taxon>
        <taxon>Qipengyuania</taxon>
    </lineage>
</organism>
<reference evidence="1 2" key="1">
    <citation type="submission" date="2019-12" db="EMBL/GenBank/DDBJ databases">
        <title>Genomic-based taxomic classification of the family Erythrobacteraceae.</title>
        <authorList>
            <person name="Xu L."/>
        </authorList>
    </citation>
    <scope>NUCLEOTIDE SEQUENCE [LARGE SCALE GENOMIC DNA]</scope>
    <source>
        <strain evidence="1 2">MCCC 1A09965</strain>
    </source>
</reference>
<evidence type="ECO:0000313" key="2">
    <source>
        <dbReference type="Proteomes" id="UP000445582"/>
    </source>
</evidence>
<comment type="caution">
    <text evidence="1">The sequence shown here is derived from an EMBL/GenBank/DDBJ whole genome shotgun (WGS) entry which is preliminary data.</text>
</comment>
<dbReference type="EMBL" id="WTYN01000002">
    <property type="protein sequence ID" value="MXO63571.1"/>
    <property type="molecule type" value="Genomic_DNA"/>
</dbReference>
<dbReference type="RefSeq" id="WP_160676004.1">
    <property type="nucleotide sequence ID" value="NZ_WTYN01000002.1"/>
</dbReference>